<dbReference type="AlphaFoldDB" id="A0A9P5CHU4"/>
<dbReference type="SUPFAM" id="SSF55729">
    <property type="entry name" value="Acyl-CoA N-acyltransferases (Nat)"/>
    <property type="match status" value="1"/>
</dbReference>
<comment type="caution">
    <text evidence="2">The sequence shown here is derived from an EMBL/GenBank/DDBJ whole genome shotgun (WGS) entry which is preliminary data.</text>
</comment>
<evidence type="ECO:0000313" key="2">
    <source>
        <dbReference type="EMBL" id="KAF3075213.1"/>
    </source>
</evidence>
<name>A0A9P5CHU4_9HYPO</name>
<dbReference type="EMBL" id="QLNT01000004">
    <property type="protein sequence ID" value="KAF3075213.1"/>
    <property type="molecule type" value="Genomic_DNA"/>
</dbReference>
<evidence type="ECO:0000256" key="1">
    <source>
        <dbReference type="SAM" id="MobiDB-lite"/>
    </source>
</evidence>
<evidence type="ECO:0000313" key="3">
    <source>
        <dbReference type="Proteomes" id="UP000801864"/>
    </source>
</evidence>
<dbReference type="Proteomes" id="UP000801864">
    <property type="component" value="Unassembled WGS sequence"/>
</dbReference>
<keyword evidence="3" id="KW-1185">Reference proteome</keyword>
<dbReference type="Gene3D" id="3.40.630.30">
    <property type="match status" value="1"/>
</dbReference>
<dbReference type="CDD" id="cd04301">
    <property type="entry name" value="NAT_SF"/>
    <property type="match status" value="1"/>
</dbReference>
<protein>
    <submittedName>
        <fullName evidence="2">Uncharacterized protein</fullName>
    </submittedName>
</protein>
<feature type="region of interest" description="Disordered" evidence="1">
    <location>
        <begin position="159"/>
        <end position="178"/>
    </location>
</feature>
<feature type="compositionally biased region" description="Polar residues" evidence="1">
    <location>
        <begin position="60"/>
        <end position="76"/>
    </location>
</feature>
<feature type="region of interest" description="Disordered" evidence="1">
    <location>
        <begin position="1"/>
        <end position="20"/>
    </location>
</feature>
<organism evidence="2 3">
    <name type="scientific">Trichoderma lentiforme</name>
    <dbReference type="NCBI Taxonomy" id="1567552"/>
    <lineage>
        <taxon>Eukaryota</taxon>
        <taxon>Fungi</taxon>
        <taxon>Dikarya</taxon>
        <taxon>Ascomycota</taxon>
        <taxon>Pezizomycotina</taxon>
        <taxon>Sordariomycetes</taxon>
        <taxon>Hypocreomycetidae</taxon>
        <taxon>Hypocreales</taxon>
        <taxon>Hypocreaceae</taxon>
        <taxon>Trichoderma</taxon>
    </lineage>
</organism>
<gene>
    <name evidence="2" type="ORF">CFAM422_002890</name>
</gene>
<sequence>MDLTPASEKSNLTPGGDGKIKKFLGLREWLNNGPATPKTPSPSFAPAKREAVHEAAVAITEQQSSYQTKTSSNASARITEDPTHPSATGISEISQHDHKEATSPKPRNLILESLNRVLEPESKTRGLMIKPEAIPTDSPQITEGLTGFEIQSQGSRASWNISEGLSDGDGQDEPKQEEIPEGAQISRTMAWLLQTSKPPAAIHSLAFQSAVDHYKKDIDTETGDFLPEIRYPDTFKSLHEGPSRDHRDIAWRQANLTVELQIAREIRSRELLATKIRSKIKPQVQAVPIEQETGPNAECIVRPATPEDFEAIAAIINMESRATGSPQIIEWRDVTAANVQKIYDSCRDNLQPFIVATTTEDPLLDRSNWPKNATKAYQGYLAFRSTQAKVSQEVLGFAFVVEARLGLLGGPCPGSRHTGQVKVVVHPAHRGKLYGSALLDRILLCTAPFHRRAVDYEWQCQDSSKVYESIACQNRRKYAWIYAETFCAGRDDPALKLATSFLQKFEFQEVCHLRSAVKTDRYYESKWLDIVLWARETQPLSNIEDLFPGAYNL</sequence>
<dbReference type="InterPro" id="IPR016181">
    <property type="entry name" value="Acyl_CoA_acyltransferase"/>
</dbReference>
<proteinExistence type="predicted"/>
<feature type="region of interest" description="Disordered" evidence="1">
    <location>
        <begin position="30"/>
        <end position="108"/>
    </location>
</feature>
<accession>A0A9P5CHU4</accession>
<reference evidence="2 3" key="1">
    <citation type="submission" date="2018-06" db="EMBL/GenBank/DDBJ databases">
        <title>Genome analysis of cellulolytic fungus Trichoderma lentiforme CFAM-422.</title>
        <authorList>
            <person name="Steindorff A.S."/>
            <person name="Formighieri E.F."/>
            <person name="Midorikawa G.E.O."/>
            <person name="Tamietti M.S."/>
            <person name="Ramos E.Z."/>
            <person name="Silva A.S."/>
            <person name="Bon E.P.S."/>
            <person name="Mendes T.D."/>
            <person name="Damaso M.C.T."/>
            <person name="Favaro L.C.L."/>
        </authorList>
    </citation>
    <scope>NUCLEOTIDE SEQUENCE [LARGE SCALE GENOMIC DNA]</scope>
    <source>
        <strain evidence="2 3">CFAM-422</strain>
    </source>
</reference>